<keyword evidence="2" id="KW-1003">Cell membrane</keyword>
<evidence type="ECO:0000313" key="9">
    <source>
        <dbReference type="Proteomes" id="UP001500888"/>
    </source>
</evidence>
<evidence type="ECO:0000256" key="1">
    <source>
        <dbReference type="ARBA" id="ARBA00004651"/>
    </source>
</evidence>
<protein>
    <recommendedName>
        <fullName evidence="10">Phosphate-starvation-inducible PsiE family protein</fullName>
    </recommendedName>
</protein>
<comment type="caution">
    <text evidence="8">The sequence shown here is derived from an EMBL/GenBank/DDBJ whole genome shotgun (WGS) entry which is preliminary data.</text>
</comment>
<evidence type="ECO:0000256" key="4">
    <source>
        <dbReference type="ARBA" id="ARBA00022989"/>
    </source>
</evidence>
<comment type="subcellular location">
    <subcellularLocation>
        <location evidence="1">Cell membrane</location>
        <topology evidence="1">Multi-pass membrane protein</topology>
    </subcellularLocation>
</comment>
<dbReference type="Proteomes" id="UP001500888">
    <property type="component" value="Unassembled WGS sequence"/>
</dbReference>
<evidence type="ECO:0008006" key="10">
    <source>
        <dbReference type="Google" id="ProtNLM"/>
    </source>
</evidence>
<feature type="region of interest" description="Disordered" evidence="6">
    <location>
        <begin position="1"/>
        <end position="59"/>
    </location>
</feature>
<feature type="transmembrane region" description="Helical" evidence="7">
    <location>
        <begin position="151"/>
        <end position="171"/>
    </location>
</feature>
<keyword evidence="9" id="KW-1185">Reference proteome</keyword>
<dbReference type="EMBL" id="BAAAZR010000008">
    <property type="protein sequence ID" value="GAA3814760.1"/>
    <property type="molecule type" value="Genomic_DNA"/>
</dbReference>
<feature type="compositionally biased region" description="Basic residues" evidence="6">
    <location>
        <begin position="23"/>
        <end position="36"/>
    </location>
</feature>
<gene>
    <name evidence="8" type="ORF">GCM10022226_39500</name>
</gene>
<accession>A0ABP7IC78</accession>
<reference evidence="9" key="1">
    <citation type="journal article" date="2019" name="Int. J. Syst. Evol. Microbiol.">
        <title>The Global Catalogue of Microorganisms (GCM) 10K type strain sequencing project: providing services to taxonomists for standard genome sequencing and annotation.</title>
        <authorList>
            <consortium name="The Broad Institute Genomics Platform"/>
            <consortium name="The Broad Institute Genome Sequencing Center for Infectious Disease"/>
            <person name="Wu L."/>
            <person name="Ma J."/>
        </authorList>
    </citation>
    <scope>NUCLEOTIDE SEQUENCE [LARGE SCALE GENOMIC DNA]</scope>
    <source>
        <strain evidence="9">JCM 16908</strain>
    </source>
</reference>
<feature type="transmembrane region" description="Helical" evidence="7">
    <location>
        <begin position="183"/>
        <end position="203"/>
    </location>
</feature>
<evidence type="ECO:0000313" key="8">
    <source>
        <dbReference type="EMBL" id="GAA3814760.1"/>
    </source>
</evidence>
<name>A0ABP7IC78_9ACTN</name>
<evidence type="ECO:0000256" key="7">
    <source>
        <dbReference type="SAM" id="Phobius"/>
    </source>
</evidence>
<organism evidence="8 9">
    <name type="scientific">Sphaerisporangium flaviroseum</name>
    <dbReference type="NCBI Taxonomy" id="509199"/>
    <lineage>
        <taxon>Bacteria</taxon>
        <taxon>Bacillati</taxon>
        <taxon>Actinomycetota</taxon>
        <taxon>Actinomycetes</taxon>
        <taxon>Streptosporangiales</taxon>
        <taxon>Streptosporangiaceae</taxon>
        <taxon>Sphaerisporangium</taxon>
    </lineage>
</organism>
<evidence type="ECO:0000256" key="3">
    <source>
        <dbReference type="ARBA" id="ARBA00022692"/>
    </source>
</evidence>
<keyword evidence="5 7" id="KW-0472">Membrane</keyword>
<dbReference type="Pfam" id="PF06146">
    <property type="entry name" value="PsiE"/>
    <property type="match status" value="1"/>
</dbReference>
<evidence type="ECO:0000256" key="5">
    <source>
        <dbReference type="ARBA" id="ARBA00023136"/>
    </source>
</evidence>
<feature type="transmembrane region" description="Helical" evidence="7">
    <location>
        <begin position="117"/>
        <end position="139"/>
    </location>
</feature>
<evidence type="ECO:0000256" key="6">
    <source>
        <dbReference type="SAM" id="MobiDB-lite"/>
    </source>
</evidence>
<keyword evidence="3 7" id="KW-0812">Transmembrane</keyword>
<dbReference type="InterPro" id="IPR020948">
    <property type="entry name" value="P_starv_induced_PsiE-like"/>
</dbReference>
<feature type="transmembrane region" description="Helical" evidence="7">
    <location>
        <begin position="75"/>
        <end position="105"/>
    </location>
</feature>
<sequence>MAGRVSNLLSGHTGALGTAIGGSRHRRRGHPPRHSGRVSVQESGEAMEGGQPRGGRGSRVTAIMRNGSQQKMLRFLVWAEGVVLYLVSLMLLVVAAAVIVLMWITVAQSSGPWTTKIVIVIEELLLVLIILEIFVTVLAHLEGGRLELEPFIIVGVIAVVRHILSVVVRLAVSMTAAESRAQWIELAVYAGVALLLVAALAVARWSQRLADQEPSVGRGTGGGPPPAE</sequence>
<proteinExistence type="predicted"/>
<evidence type="ECO:0000256" key="2">
    <source>
        <dbReference type="ARBA" id="ARBA00022475"/>
    </source>
</evidence>
<keyword evidence="4 7" id="KW-1133">Transmembrane helix</keyword>